<dbReference type="Gene3D" id="3.60.10.10">
    <property type="entry name" value="Endonuclease/exonuclease/phosphatase"/>
    <property type="match status" value="1"/>
</dbReference>
<keyword evidence="2" id="KW-1185">Reference proteome</keyword>
<dbReference type="SUPFAM" id="SSF56219">
    <property type="entry name" value="DNase I-like"/>
    <property type="match status" value="1"/>
</dbReference>
<evidence type="ECO:0000313" key="1">
    <source>
        <dbReference type="EMBL" id="KAG5588493.1"/>
    </source>
</evidence>
<protein>
    <submittedName>
        <fullName evidence="1">Uncharacterized protein</fullName>
    </submittedName>
</protein>
<comment type="caution">
    <text evidence="1">The sequence shown here is derived from an EMBL/GenBank/DDBJ whole genome shotgun (WGS) entry which is preliminary data.</text>
</comment>
<name>A0A9J5XKY5_SOLCO</name>
<dbReference type="Proteomes" id="UP000824120">
    <property type="component" value="Chromosome 9"/>
</dbReference>
<proteinExistence type="predicted"/>
<dbReference type="PANTHER" id="PTHR35218:SF9">
    <property type="entry name" value="ENDONUCLEASE_EXONUCLEASE_PHOSPHATASE DOMAIN-CONTAINING PROTEIN"/>
    <property type="match status" value="1"/>
</dbReference>
<gene>
    <name evidence="1" type="ORF">H5410_048927</name>
</gene>
<dbReference type="InterPro" id="IPR036691">
    <property type="entry name" value="Endo/exonu/phosph_ase_sf"/>
</dbReference>
<reference evidence="1 2" key="1">
    <citation type="submission" date="2020-09" db="EMBL/GenBank/DDBJ databases">
        <title>De no assembly of potato wild relative species, Solanum commersonii.</title>
        <authorList>
            <person name="Cho K."/>
        </authorList>
    </citation>
    <scope>NUCLEOTIDE SEQUENCE [LARGE SCALE GENOMIC DNA]</scope>
    <source>
        <strain evidence="1">LZ3.2</strain>
        <tissue evidence="1">Leaf</tissue>
    </source>
</reference>
<organism evidence="1 2">
    <name type="scientific">Solanum commersonii</name>
    <name type="common">Commerson's wild potato</name>
    <name type="synonym">Commerson's nightshade</name>
    <dbReference type="NCBI Taxonomy" id="4109"/>
    <lineage>
        <taxon>Eukaryota</taxon>
        <taxon>Viridiplantae</taxon>
        <taxon>Streptophyta</taxon>
        <taxon>Embryophyta</taxon>
        <taxon>Tracheophyta</taxon>
        <taxon>Spermatophyta</taxon>
        <taxon>Magnoliopsida</taxon>
        <taxon>eudicotyledons</taxon>
        <taxon>Gunneridae</taxon>
        <taxon>Pentapetalae</taxon>
        <taxon>asterids</taxon>
        <taxon>lamiids</taxon>
        <taxon>Solanales</taxon>
        <taxon>Solanaceae</taxon>
        <taxon>Solanoideae</taxon>
        <taxon>Solaneae</taxon>
        <taxon>Solanum</taxon>
    </lineage>
</organism>
<sequence>MNLKFFNWNVRGVNSEEKRGLVRRAIQQWRADICVLVKTKLTENETQVYRQLWKNRWMGECHLNAIGRSGGIVVMWDKRYCRGVYASCDTVARSELWQELINIKEACNGPWVSCSDYNVTRYPNERSEGNRITGAMNS</sequence>
<evidence type="ECO:0000313" key="2">
    <source>
        <dbReference type="Proteomes" id="UP000824120"/>
    </source>
</evidence>
<dbReference type="AlphaFoldDB" id="A0A9J5XKY5"/>
<dbReference type="PANTHER" id="PTHR35218">
    <property type="entry name" value="RNASE H DOMAIN-CONTAINING PROTEIN"/>
    <property type="match status" value="1"/>
</dbReference>
<accession>A0A9J5XKY5</accession>
<dbReference type="EMBL" id="JACXVP010000009">
    <property type="protein sequence ID" value="KAG5588493.1"/>
    <property type="molecule type" value="Genomic_DNA"/>
</dbReference>
<dbReference type="OrthoDB" id="692400at2759"/>